<evidence type="ECO:0000256" key="4">
    <source>
        <dbReference type="ARBA" id="ARBA00022692"/>
    </source>
</evidence>
<proteinExistence type="inferred from homology"/>
<feature type="transmembrane region" description="Helical" evidence="8">
    <location>
        <begin position="152"/>
        <end position="173"/>
    </location>
</feature>
<comment type="similarity">
    <text evidence="2">Belongs to the bacterial sugar transferase family.</text>
</comment>
<dbReference type="EMBL" id="NTFS01000024">
    <property type="protein sequence ID" value="PAX60069.1"/>
    <property type="molecule type" value="Genomic_DNA"/>
</dbReference>
<evidence type="ECO:0000313" key="11">
    <source>
        <dbReference type="Proteomes" id="UP000218238"/>
    </source>
</evidence>
<dbReference type="GO" id="GO:0016780">
    <property type="term" value="F:phosphotransferase activity, for other substituted phosphate groups"/>
    <property type="evidence" value="ECO:0007669"/>
    <property type="project" value="TreeGrafter"/>
</dbReference>
<dbReference type="AlphaFoldDB" id="A0A2A2TNL6"/>
<dbReference type="InterPro" id="IPR017475">
    <property type="entry name" value="EPS_sugar_tfrase"/>
</dbReference>
<keyword evidence="3" id="KW-0808">Transferase</keyword>
<feature type="domain" description="Bacterial sugar transferase" evidence="9">
    <location>
        <begin position="147"/>
        <end position="329"/>
    </location>
</feature>
<accession>A0A2A2TNL6</accession>
<dbReference type="PANTHER" id="PTHR30576">
    <property type="entry name" value="COLANIC BIOSYNTHESIS UDP-GLUCOSE LIPID CARRIER TRANSFERASE"/>
    <property type="match status" value="1"/>
</dbReference>
<keyword evidence="5 8" id="KW-1133">Transmembrane helix</keyword>
<evidence type="ECO:0000313" key="10">
    <source>
        <dbReference type="EMBL" id="PAX60069.1"/>
    </source>
</evidence>
<sequence>MTRVKDFSHLSEEIQIFSVDKRRFKSESKLDSHSENEQSGFTKTLDPENQRFFTPSQNVNCLGNLNDLPNLVYYPWSGVVVATHKELTDEQVRQLMPLRLQGIPIYRLPEAYENIWFKLPSSLLEDTWFAFSAGFNLFPGGFSLKLKRIADFVFTILLLTLLSPLMLLTALAIKLDSPGSIFYSQLRTGLNGKPFKVHKFRSMSQDAEKQGAQWASKSDSRITRVGRLIRLTRIDELPQILNVLQGQMSLIGPRPERPEFDAKLKEEIPYYEVRYLVKPGITGWAQVMYPYGASIEDAYEKLSYDLYYIKNYSLWLDIAIFFKTIRVVLLGKGR</sequence>
<evidence type="ECO:0000256" key="2">
    <source>
        <dbReference type="ARBA" id="ARBA00006464"/>
    </source>
</evidence>
<evidence type="ECO:0000256" key="6">
    <source>
        <dbReference type="ARBA" id="ARBA00023136"/>
    </source>
</evidence>
<dbReference type="InterPro" id="IPR003362">
    <property type="entry name" value="Bact_transf"/>
</dbReference>
<dbReference type="Proteomes" id="UP000218238">
    <property type="component" value="Unassembled WGS sequence"/>
</dbReference>
<feature type="region of interest" description="Disordered" evidence="7">
    <location>
        <begin position="28"/>
        <end position="47"/>
    </location>
</feature>
<name>A0A2A2TNL6_9CYAN</name>
<evidence type="ECO:0000259" key="9">
    <source>
        <dbReference type="Pfam" id="PF02397"/>
    </source>
</evidence>
<keyword evidence="11" id="KW-1185">Reference proteome</keyword>
<dbReference type="Pfam" id="PF02397">
    <property type="entry name" value="Bac_transf"/>
    <property type="match status" value="1"/>
</dbReference>
<gene>
    <name evidence="10" type="ORF">CK510_03800</name>
</gene>
<reference evidence="10 11" key="1">
    <citation type="submission" date="2017-08" db="EMBL/GenBank/DDBJ databases">
        <title>Draft genome sequence of filamentous cyanobacterium Calothrix elsteri CCALA 953.</title>
        <authorList>
            <person name="Gagunashvili A.N."/>
            <person name="Elster J."/>
            <person name="Andresson O.S."/>
        </authorList>
    </citation>
    <scope>NUCLEOTIDE SEQUENCE [LARGE SCALE GENOMIC DNA]</scope>
    <source>
        <strain evidence="10 11">CCALA 953</strain>
    </source>
</reference>
<evidence type="ECO:0000256" key="8">
    <source>
        <dbReference type="SAM" id="Phobius"/>
    </source>
</evidence>
<dbReference type="OrthoDB" id="467691at2"/>
<comment type="caution">
    <text evidence="10">The sequence shown here is derived from an EMBL/GenBank/DDBJ whole genome shotgun (WGS) entry which is preliminary data.</text>
</comment>
<organism evidence="10 11">
    <name type="scientific">Brunnivagina elsteri CCALA 953</name>
    <dbReference type="NCBI Taxonomy" id="987040"/>
    <lineage>
        <taxon>Bacteria</taxon>
        <taxon>Bacillati</taxon>
        <taxon>Cyanobacteriota</taxon>
        <taxon>Cyanophyceae</taxon>
        <taxon>Nostocales</taxon>
        <taxon>Calotrichaceae</taxon>
        <taxon>Brunnivagina</taxon>
    </lineage>
</organism>
<dbReference type="PANTHER" id="PTHR30576:SF0">
    <property type="entry name" value="UNDECAPRENYL-PHOSPHATE N-ACETYLGALACTOSAMINYL 1-PHOSPHATE TRANSFERASE-RELATED"/>
    <property type="match status" value="1"/>
</dbReference>
<protein>
    <recommendedName>
        <fullName evidence="9">Bacterial sugar transferase domain-containing protein</fullName>
    </recommendedName>
</protein>
<evidence type="ECO:0000256" key="3">
    <source>
        <dbReference type="ARBA" id="ARBA00022679"/>
    </source>
</evidence>
<dbReference type="GO" id="GO:0016020">
    <property type="term" value="C:membrane"/>
    <property type="evidence" value="ECO:0007669"/>
    <property type="project" value="UniProtKB-SubCell"/>
</dbReference>
<dbReference type="NCBIfam" id="TIGR03025">
    <property type="entry name" value="EPS_sugtrans"/>
    <property type="match status" value="1"/>
</dbReference>
<evidence type="ECO:0000256" key="1">
    <source>
        <dbReference type="ARBA" id="ARBA00004141"/>
    </source>
</evidence>
<comment type="subcellular location">
    <subcellularLocation>
        <location evidence="1">Membrane</location>
        <topology evidence="1">Multi-pass membrane protein</topology>
    </subcellularLocation>
</comment>
<evidence type="ECO:0000256" key="7">
    <source>
        <dbReference type="SAM" id="MobiDB-lite"/>
    </source>
</evidence>
<keyword evidence="6 8" id="KW-0472">Membrane</keyword>
<keyword evidence="4 8" id="KW-0812">Transmembrane</keyword>
<evidence type="ECO:0000256" key="5">
    <source>
        <dbReference type="ARBA" id="ARBA00022989"/>
    </source>
</evidence>